<proteinExistence type="predicted"/>
<protein>
    <submittedName>
        <fullName evidence="2">Uncharacterized protein</fullName>
    </submittedName>
</protein>
<feature type="compositionally biased region" description="Basic and acidic residues" evidence="1">
    <location>
        <begin position="36"/>
        <end position="49"/>
    </location>
</feature>
<evidence type="ECO:0000313" key="2">
    <source>
        <dbReference type="EMBL" id="KFD48728.1"/>
    </source>
</evidence>
<accession>A0A085LUT2</accession>
<evidence type="ECO:0000256" key="1">
    <source>
        <dbReference type="SAM" id="MobiDB-lite"/>
    </source>
</evidence>
<feature type="compositionally biased region" description="Basic and acidic residues" evidence="1">
    <location>
        <begin position="102"/>
        <end position="115"/>
    </location>
</feature>
<dbReference type="Proteomes" id="UP000030764">
    <property type="component" value="Unassembled WGS sequence"/>
</dbReference>
<gene>
    <name evidence="2" type="ORF">M513_10358</name>
</gene>
<evidence type="ECO:0000313" key="3">
    <source>
        <dbReference type="Proteomes" id="UP000030764"/>
    </source>
</evidence>
<feature type="compositionally biased region" description="Basic and acidic residues" evidence="1">
    <location>
        <begin position="80"/>
        <end position="90"/>
    </location>
</feature>
<keyword evidence="3" id="KW-1185">Reference proteome</keyword>
<reference evidence="2 3" key="1">
    <citation type="journal article" date="2014" name="Nat. Genet.">
        <title>Genome and transcriptome of the porcine whipworm Trichuris suis.</title>
        <authorList>
            <person name="Jex A.R."/>
            <person name="Nejsum P."/>
            <person name="Schwarz E.M."/>
            <person name="Hu L."/>
            <person name="Young N.D."/>
            <person name="Hall R.S."/>
            <person name="Korhonen P.K."/>
            <person name="Liao S."/>
            <person name="Thamsborg S."/>
            <person name="Xia J."/>
            <person name="Xu P."/>
            <person name="Wang S."/>
            <person name="Scheerlinck J.P."/>
            <person name="Hofmann A."/>
            <person name="Sternberg P.W."/>
            <person name="Wang J."/>
            <person name="Gasser R.B."/>
        </authorList>
    </citation>
    <scope>NUCLEOTIDE SEQUENCE [LARGE SCALE GENOMIC DNA]</scope>
    <source>
        <strain evidence="2">DCEP-RM93M</strain>
    </source>
</reference>
<organism evidence="2 3">
    <name type="scientific">Trichuris suis</name>
    <name type="common">pig whipworm</name>
    <dbReference type="NCBI Taxonomy" id="68888"/>
    <lineage>
        <taxon>Eukaryota</taxon>
        <taxon>Metazoa</taxon>
        <taxon>Ecdysozoa</taxon>
        <taxon>Nematoda</taxon>
        <taxon>Enoplea</taxon>
        <taxon>Dorylaimia</taxon>
        <taxon>Trichinellida</taxon>
        <taxon>Trichuridae</taxon>
        <taxon>Trichuris</taxon>
    </lineage>
</organism>
<feature type="region of interest" description="Disordered" evidence="1">
    <location>
        <begin position="26"/>
        <end position="134"/>
    </location>
</feature>
<dbReference type="AlphaFoldDB" id="A0A085LUT2"/>
<dbReference type="EMBL" id="KL363285">
    <property type="protein sequence ID" value="KFD48728.1"/>
    <property type="molecule type" value="Genomic_DNA"/>
</dbReference>
<name>A0A085LUT2_9BILA</name>
<sequence length="163" mass="18333">MLKPSLEATVDFITFKHVAYDDMKARRRSFQPADNVLREQADQIHRSDTEDPYSSAGEDGTGPPIQVTEVNAPQTVPLLPEKHVAYDDMKARRRSFQPADNVLREQADQIHRSDTEDPYSSAGEDGTGPPIQVTEVNAPQTVPLLPEKVITQDLETQPWKRQI</sequence>